<proteinExistence type="inferred from homology"/>
<feature type="compositionally biased region" description="Basic and acidic residues" evidence="2">
    <location>
        <begin position="54"/>
        <end position="83"/>
    </location>
</feature>
<dbReference type="EMBL" id="CAUYUJ010018236">
    <property type="protein sequence ID" value="CAK0881849.1"/>
    <property type="molecule type" value="Genomic_DNA"/>
</dbReference>
<feature type="region of interest" description="Disordered" evidence="2">
    <location>
        <begin position="1504"/>
        <end position="1529"/>
    </location>
</feature>
<evidence type="ECO:0000256" key="2">
    <source>
        <dbReference type="SAM" id="MobiDB-lite"/>
    </source>
</evidence>
<gene>
    <name evidence="4" type="ORF">PCOR1329_LOCUS64562</name>
</gene>
<organism evidence="4 5">
    <name type="scientific">Prorocentrum cordatum</name>
    <dbReference type="NCBI Taxonomy" id="2364126"/>
    <lineage>
        <taxon>Eukaryota</taxon>
        <taxon>Sar</taxon>
        <taxon>Alveolata</taxon>
        <taxon>Dinophyceae</taxon>
        <taxon>Prorocentrales</taxon>
        <taxon>Prorocentraceae</taxon>
        <taxon>Prorocentrum</taxon>
    </lineage>
</organism>
<keyword evidence="1" id="KW-0227">DNA damage</keyword>
<dbReference type="Pfam" id="PF05970">
    <property type="entry name" value="PIF1"/>
    <property type="match status" value="1"/>
</dbReference>
<evidence type="ECO:0000259" key="3">
    <source>
        <dbReference type="Pfam" id="PF05970"/>
    </source>
</evidence>
<keyword evidence="5" id="KW-1185">Reference proteome</keyword>
<dbReference type="EC" id="5.6.2.3" evidence="1"/>
<keyword evidence="1" id="KW-0547">Nucleotide-binding</keyword>
<keyword evidence="1" id="KW-0378">Hydrolase</keyword>
<comment type="catalytic activity">
    <reaction evidence="1">
        <text>ATP + H2O = ADP + phosphate + H(+)</text>
        <dbReference type="Rhea" id="RHEA:13065"/>
        <dbReference type="ChEBI" id="CHEBI:15377"/>
        <dbReference type="ChEBI" id="CHEBI:15378"/>
        <dbReference type="ChEBI" id="CHEBI:30616"/>
        <dbReference type="ChEBI" id="CHEBI:43474"/>
        <dbReference type="ChEBI" id="CHEBI:456216"/>
        <dbReference type="EC" id="5.6.2.3"/>
    </reaction>
</comment>
<dbReference type="Proteomes" id="UP001189429">
    <property type="component" value="Unassembled WGS sequence"/>
</dbReference>
<keyword evidence="1" id="KW-0233">DNA recombination</keyword>
<evidence type="ECO:0000313" key="5">
    <source>
        <dbReference type="Proteomes" id="UP001189429"/>
    </source>
</evidence>
<dbReference type="SUPFAM" id="SSF52540">
    <property type="entry name" value="P-loop containing nucleoside triphosphate hydrolases"/>
    <property type="match status" value="2"/>
</dbReference>
<feature type="domain" description="DNA helicase Pif1-like DEAD-box helicase" evidence="3">
    <location>
        <begin position="1650"/>
        <end position="1790"/>
    </location>
</feature>
<dbReference type="PANTHER" id="PTHR47642">
    <property type="entry name" value="ATP-DEPENDENT DNA HELICASE"/>
    <property type="match status" value="1"/>
</dbReference>
<reference evidence="4" key="1">
    <citation type="submission" date="2023-10" db="EMBL/GenBank/DDBJ databases">
        <authorList>
            <person name="Chen Y."/>
            <person name="Shah S."/>
            <person name="Dougan E. K."/>
            <person name="Thang M."/>
            <person name="Chan C."/>
        </authorList>
    </citation>
    <scope>NUCLEOTIDE SEQUENCE [LARGE SCALE GENOMIC DNA]</scope>
</reference>
<protein>
    <recommendedName>
        <fullName evidence="1">ATP-dependent DNA helicase</fullName>
        <ecNumber evidence="1">5.6.2.3</ecNumber>
    </recommendedName>
</protein>
<comment type="similarity">
    <text evidence="1">Belongs to the helicase family.</text>
</comment>
<keyword evidence="1" id="KW-0234">DNA repair</keyword>
<evidence type="ECO:0000313" key="4">
    <source>
        <dbReference type="EMBL" id="CAK0881849.1"/>
    </source>
</evidence>
<comment type="caution">
    <text evidence="4">The sequence shown here is derived from an EMBL/GenBank/DDBJ whole genome shotgun (WGS) entry which is preliminary data.</text>
</comment>
<name>A0ABN9W9Q9_9DINO</name>
<feature type="compositionally biased region" description="Low complexity" evidence="2">
    <location>
        <begin position="1504"/>
        <end position="1524"/>
    </location>
</feature>
<feature type="region of interest" description="Disordered" evidence="2">
    <location>
        <begin position="1"/>
        <end position="20"/>
    </location>
</feature>
<comment type="cofactor">
    <cofactor evidence="1">
        <name>Mg(2+)</name>
        <dbReference type="ChEBI" id="CHEBI:18420"/>
    </cofactor>
</comment>
<dbReference type="InterPro" id="IPR010285">
    <property type="entry name" value="DNA_helicase_pif1-like_DEAD"/>
</dbReference>
<feature type="region of interest" description="Disordered" evidence="2">
    <location>
        <begin position="30"/>
        <end position="92"/>
    </location>
</feature>
<dbReference type="InterPro" id="IPR051055">
    <property type="entry name" value="PIF1_helicase"/>
</dbReference>
<evidence type="ECO:0000256" key="1">
    <source>
        <dbReference type="RuleBase" id="RU363044"/>
    </source>
</evidence>
<feature type="region of interest" description="Disordered" evidence="2">
    <location>
        <begin position="1209"/>
        <end position="1237"/>
    </location>
</feature>
<dbReference type="InterPro" id="IPR027417">
    <property type="entry name" value="P-loop_NTPase"/>
</dbReference>
<feature type="compositionally biased region" description="Low complexity" evidence="2">
    <location>
        <begin position="1209"/>
        <end position="1220"/>
    </location>
</feature>
<keyword evidence="1" id="KW-0067">ATP-binding</keyword>
<feature type="non-terminal residue" evidence="4">
    <location>
        <position position="1"/>
    </location>
</feature>
<dbReference type="Gene3D" id="3.40.50.300">
    <property type="entry name" value="P-loop containing nucleotide triphosphate hydrolases"/>
    <property type="match status" value="1"/>
</dbReference>
<accession>A0ABN9W9Q9</accession>
<sequence length="2192" mass="236952">STQRPTVLIPPGYDESNPADPVYLELDERRRGQEHYSALRLGPAADAARKRTHRQDPRVRQRQKEYQKEHRQEPHVRQRESERHRTRRALHAAQSDDAFALLNRLHDESGYKVSRNSRRLRAASEATPPADHLKQRIADDVVRHCSVTEADKRRLVSSYADAMSHDALLPGCGTCGRRDPQHPAERKWSLESLPHDHWIRYSDADVQALSDMPAVDMVNADGTSRVVHTALLRSYWRDPRGNHFHVHPELVNVDGQGPHFVFLCPVCHRAAVNKGVSPPPFAIAAGVDFGLLCRLGLDAPSKLEALALADVRACSLVAKVHVPQRRATVAPRTVLRGHMISFLQDGPAVLGKHFDEARLANVLANVQLLFVGPDGRTTDLERRALSVPAMQMRPHVLRNHLALRQALEHVSDMALPSVDELGRLLASLHDQLAAQARYVVDDAVEQASLPSDVANVRDVAMHDDLQAMHFSTSAGGDPAPPVALDPEGVLARTADPVTGAIFDGLMDVLREGGGHPGDDSSAPLAKALKSSNGATASLRGRPCARELRPTNEFANNGDTLYGAFWHLFPLRQGLRSKGSAGAHDSRHLLAQFHNSFAQQPSLLFLLANQDQRHAAAKGVGVRVKTDPGSFQAFANMIADKDAHLERLRVAKEDPASKSARDLLKQVLRFTASAGKGVIGGGVDGGVSVDAPCKAFQLSYRAGKADVFPSRVPGMRSPDATYKFDLDEAFLQTLATMNLVATTLVYEQMSEAIFTELVALPPNHRRKKSAGAEDVPKGFLGTPFGWSFVHETNQRKSFHFHASVHAGATPELLADVAGFPALETVVCQALDAVCRAYVSPEIHVLDLSRRLLRVPAAKLPCFQTRQVLSDADSLSFDIGAAITAVATGFHQHASTCHKGASGKDGCRMARPAGHPVPETRVLAVELANPDADDPGADQAMATPDGRVQWACADCRAPSRFWARRAAPRHDSGAAACLSHELCRPRIAPDSTSFPTPQLFMGLSEADAEAMAGSEALRLVGSVRDELRYLLERRELPPALGDRMRDCSNEEALKLIRAWRGMSCRNAWLVEYCPVLSGSLGSNTAPLLLGAGGSAKAAGMYMCKYMVKDACELAAPLSVLADARHHIDRYPSSAIDADTGDRAAKHFLQRVLSSAATELAPTQAAAIALGASSSGHSHSFVNSYVWDAVHLLQELQRGGALLSTASASPAAGEASSATPASECGSTGGAAHGGPPDVVDAAEHVGEPVRQGTCSIYKTTNGESIAVSQAEHYAYRSLQLLPLTFDEFVMSMQVAKKSRADERSQKPGRRPNATYELLEPHPLAAEYEIKAKGKQTMARQRKQRLHAEYFMAAFSPWHASTASGVDIAPAGWQAFLGRLESDAAGAPPASTRMRRKTPAQEDVHARIAQGRLFRIEQVSQAFASSTSQAKTINARRCRNRTLWRDDHLSAAADDPAAGPDATPRKAAEDIADIEARAARRADARAINRAAQAESWGDDNFASLRRLSQAASSSTTSPTWPAGAPSPTGRATMRFQEDGGRMAAVLQTIANPRSQDMAAPPSPREAANRLVADGGSVPPAFADITQQEFAVEVAEWKRQCGVLLAGAPRPPPPLNPPQRQFARDHLSVQQHLAQARAANQPRANAAESLAAAGLSQIHLLQGAGGVGKSVLLEAMKTIIAERRLGVMVVTAWTGVVSAPFGPPTLRSLLKIDFANMAGAARMTDDALQALRADFTQAVCRPQDLLVLVIDECSFLVAQALGLVDTQLRRLLGEPDAPFGGIAIILTGDSWQKPPPGGVSMAEQLAATEVPELMRGTGPLDPTSTKAKGVAFFRQGGLVGHQARRTVLTQQMRVADDPAFQKELLQLRDTSCPTPVPSSLVNHLQEVSARDVQTNPAWAFATIAVLSNFERHKLNRLQVEAFARAFQLPLLTWKLPLTGKAAELLDGAGLDELYETEPGLWGYFVRGAPAMLTENIQPTKFLVNGACGHMHPVTAQGELEEDMGAGAAAAGYRRTALDEPPLSVNFQLVLPDGDDGAGIESLVDDAVVVPILCSRHMQEHDMTSLFSCLKAMPKSVRYRGHAITLAFAVTDYKLQGKTKDELILSIAPRPFPPHLDLKGFYVDVSRVRKRSGLRVLRLPPKKMGGLKHLYGLQHTRDLAAWNAGYDASGEWCRRLARASLKKRPVASSQKVKPVAKQ</sequence>
<keyword evidence="1" id="KW-0347">Helicase</keyword>